<dbReference type="InterPro" id="IPR002502">
    <property type="entry name" value="Amidase_domain"/>
</dbReference>
<dbReference type="Pfam" id="PF01510">
    <property type="entry name" value="Amidase_2"/>
    <property type="match status" value="2"/>
</dbReference>
<sequence>MIQRTVLVLLAIFACGFSLPNPRILGNEYLYKEFNLITREAWSGRPARQPTRMVTPVDLVVIHHSYQPRACFNIRDCSAAMRSMQDVHQITNGWSDIGYNFAVGSDGNAYEGRGWDQVGAHAVGVNSRSIGIVLIGDWVSVVPPAIQMATTRKLIAFGVKLGYISPDYRIVGHRQVKPTECPGEALFQEISTWDRFSTVVYVGVQKPYPLYTREEWGAVPATDVQPLKTPVPYVIIHHTYIPEACNTTQQCKTAMKSMQNYHNSLDWGDIGYHFCVGSEGGAYEGRGWHNRGIHAGPANGLSVGICLIGDWRVEQPPQEMLDTTQSLISEGVLNGAISPSYKLQGHSQVMATECPGTALLNIISTWDHFTEEKFDINKQ</sequence>
<dbReference type="RefSeq" id="XP_052738831.1">
    <property type="nucleotide sequence ID" value="XM_052882871.1"/>
</dbReference>
<evidence type="ECO:0000259" key="5">
    <source>
        <dbReference type="SMART" id="SM00644"/>
    </source>
</evidence>
<comment type="similarity">
    <text evidence="1">Belongs to the N-acetylmuramoyl-L-alanine amidase 2 family.</text>
</comment>
<dbReference type="Proteomes" id="UP001652582">
    <property type="component" value="Chromosome 8"/>
</dbReference>
<dbReference type="Gene3D" id="3.40.80.10">
    <property type="entry name" value="Peptidoglycan recognition protein-like"/>
    <property type="match status" value="2"/>
</dbReference>
<feature type="domain" description="Peptidoglycan recognition protein family" evidence="6">
    <location>
        <begin position="34"/>
        <end position="177"/>
    </location>
</feature>
<feature type="signal peptide" evidence="4">
    <location>
        <begin position="1"/>
        <end position="18"/>
    </location>
</feature>
<evidence type="ECO:0000313" key="7">
    <source>
        <dbReference type="Proteomes" id="UP001652582"/>
    </source>
</evidence>
<keyword evidence="4" id="KW-0732">Signal</keyword>
<feature type="domain" description="N-acetylmuramoyl-L-alanine amidase" evidence="5">
    <location>
        <begin position="219"/>
        <end position="356"/>
    </location>
</feature>
<keyword evidence="3" id="KW-0391">Immunity</keyword>
<feature type="chain" id="PRO_5045671560" evidence="4">
    <location>
        <begin position="19"/>
        <end position="379"/>
    </location>
</feature>
<evidence type="ECO:0000256" key="2">
    <source>
        <dbReference type="ARBA" id="ARBA00022588"/>
    </source>
</evidence>
<dbReference type="GeneID" id="112054699"/>
<dbReference type="InterPro" id="IPR036505">
    <property type="entry name" value="Amidase/PGRP_sf"/>
</dbReference>
<evidence type="ECO:0000256" key="1">
    <source>
        <dbReference type="ARBA" id="ARBA00007553"/>
    </source>
</evidence>
<dbReference type="CDD" id="cd06583">
    <property type="entry name" value="PGRP"/>
    <property type="match status" value="2"/>
</dbReference>
<organism evidence="7 8">
    <name type="scientific">Bicyclus anynana</name>
    <name type="common">Squinting bush brown butterfly</name>
    <dbReference type="NCBI Taxonomy" id="110368"/>
    <lineage>
        <taxon>Eukaryota</taxon>
        <taxon>Metazoa</taxon>
        <taxon>Ecdysozoa</taxon>
        <taxon>Arthropoda</taxon>
        <taxon>Hexapoda</taxon>
        <taxon>Insecta</taxon>
        <taxon>Pterygota</taxon>
        <taxon>Neoptera</taxon>
        <taxon>Endopterygota</taxon>
        <taxon>Lepidoptera</taxon>
        <taxon>Glossata</taxon>
        <taxon>Ditrysia</taxon>
        <taxon>Papilionoidea</taxon>
        <taxon>Nymphalidae</taxon>
        <taxon>Satyrinae</taxon>
        <taxon>Satyrini</taxon>
        <taxon>Mycalesina</taxon>
        <taxon>Bicyclus</taxon>
    </lineage>
</organism>
<evidence type="ECO:0000259" key="6">
    <source>
        <dbReference type="SMART" id="SM00701"/>
    </source>
</evidence>
<dbReference type="PANTHER" id="PTHR11022:SF77">
    <property type="entry name" value="PEPTIDOGLYCAN-RECOGNITION PROTEIN LB"/>
    <property type="match status" value="1"/>
</dbReference>
<keyword evidence="7" id="KW-1185">Reference proteome</keyword>
<feature type="domain" description="Peptidoglycan recognition protein family" evidence="6">
    <location>
        <begin position="208"/>
        <end position="350"/>
    </location>
</feature>
<feature type="domain" description="N-acetylmuramoyl-L-alanine amidase" evidence="5">
    <location>
        <begin position="45"/>
        <end position="183"/>
    </location>
</feature>
<evidence type="ECO:0000256" key="4">
    <source>
        <dbReference type="SAM" id="SignalP"/>
    </source>
</evidence>
<dbReference type="PROSITE" id="PS51257">
    <property type="entry name" value="PROKAR_LIPOPROTEIN"/>
    <property type="match status" value="1"/>
</dbReference>
<evidence type="ECO:0000313" key="8">
    <source>
        <dbReference type="RefSeq" id="XP_052738831.1"/>
    </source>
</evidence>
<evidence type="ECO:0000256" key="3">
    <source>
        <dbReference type="ARBA" id="ARBA00022859"/>
    </source>
</evidence>
<gene>
    <name evidence="8" type="primary">LOC112054699</name>
</gene>
<dbReference type="InterPro" id="IPR006619">
    <property type="entry name" value="PGRP_domain_met/bac"/>
</dbReference>
<accession>A0ABM3LID2</accession>
<name>A0ABM3LID2_BICAN</name>
<protein>
    <submittedName>
        <fullName evidence="8">Peptidoglycan recognition protein 3-like</fullName>
    </submittedName>
</protein>
<keyword evidence="2" id="KW-0399">Innate immunity</keyword>
<dbReference type="PANTHER" id="PTHR11022">
    <property type="entry name" value="PEPTIDOGLYCAN RECOGNITION PROTEIN"/>
    <property type="match status" value="1"/>
</dbReference>
<dbReference type="SMART" id="SM00644">
    <property type="entry name" value="Ami_2"/>
    <property type="match status" value="2"/>
</dbReference>
<dbReference type="InterPro" id="IPR015510">
    <property type="entry name" value="PGRP"/>
</dbReference>
<dbReference type="SMART" id="SM00701">
    <property type="entry name" value="PGRP"/>
    <property type="match status" value="2"/>
</dbReference>
<reference evidence="8" key="1">
    <citation type="submission" date="2025-08" db="UniProtKB">
        <authorList>
            <consortium name="RefSeq"/>
        </authorList>
    </citation>
    <scope>IDENTIFICATION</scope>
</reference>
<proteinExistence type="inferred from homology"/>
<dbReference type="SUPFAM" id="SSF55846">
    <property type="entry name" value="N-acetylmuramoyl-L-alanine amidase-like"/>
    <property type="match status" value="2"/>
</dbReference>